<dbReference type="EMBL" id="VOAP01000009">
    <property type="protein sequence ID" value="TWO21967.1"/>
    <property type="molecule type" value="Genomic_DNA"/>
</dbReference>
<name>A0A562XIN9_CAMHY</name>
<evidence type="ECO:0000313" key="3">
    <source>
        <dbReference type="Proteomes" id="UP000321812"/>
    </source>
</evidence>
<evidence type="ECO:0000256" key="1">
    <source>
        <dbReference type="SAM" id="Phobius"/>
    </source>
</evidence>
<organism evidence="2 3">
    <name type="scientific">Campylobacter hyointestinalis</name>
    <dbReference type="NCBI Taxonomy" id="198"/>
    <lineage>
        <taxon>Bacteria</taxon>
        <taxon>Pseudomonadati</taxon>
        <taxon>Campylobacterota</taxon>
        <taxon>Epsilonproteobacteria</taxon>
        <taxon>Campylobacterales</taxon>
        <taxon>Campylobacteraceae</taxon>
        <taxon>Campylobacter</taxon>
    </lineage>
</organism>
<feature type="transmembrane region" description="Helical" evidence="1">
    <location>
        <begin position="50"/>
        <end position="68"/>
    </location>
</feature>
<proteinExistence type="predicted"/>
<keyword evidence="1" id="KW-1133">Transmembrane helix</keyword>
<protein>
    <submittedName>
        <fullName evidence="2">Uncharacterized protein</fullName>
    </submittedName>
</protein>
<feature type="transmembrane region" description="Helical" evidence="1">
    <location>
        <begin position="7"/>
        <end position="38"/>
    </location>
</feature>
<dbReference type="Proteomes" id="UP000321812">
    <property type="component" value="Unassembled WGS sequence"/>
</dbReference>
<keyword evidence="1" id="KW-0472">Membrane</keyword>
<reference evidence="2 3" key="1">
    <citation type="submission" date="2019-07" db="EMBL/GenBank/DDBJ databases">
        <title>Rapid identification of Enteric Bacteria from Whole Genome Sequences (WGS) using Average Nucleotide Identity (ANI).</title>
        <authorList>
            <person name="Lane C."/>
        </authorList>
    </citation>
    <scope>NUCLEOTIDE SEQUENCE [LARGE SCALE GENOMIC DNA]</scope>
    <source>
        <strain evidence="2 3">D2411</strain>
    </source>
</reference>
<gene>
    <name evidence="2" type="ORF">YZ82_02990</name>
</gene>
<evidence type="ECO:0000313" key="2">
    <source>
        <dbReference type="EMBL" id="TWO21967.1"/>
    </source>
</evidence>
<sequence>MIFILDFIIIAILAIYANVLIYLFAVSVILVIVSLIGLLGMILNMIFGEYLPYILIGILAIMFMRYMARKWWI</sequence>
<accession>A0A562XIN9</accession>
<keyword evidence="1" id="KW-0812">Transmembrane</keyword>
<dbReference type="AlphaFoldDB" id="A0A562XIN9"/>
<comment type="caution">
    <text evidence="2">The sequence shown here is derived from an EMBL/GenBank/DDBJ whole genome shotgun (WGS) entry which is preliminary data.</text>
</comment>